<feature type="domain" description="Bacterial sugar transferase" evidence="9">
    <location>
        <begin position="284"/>
        <end position="472"/>
    </location>
</feature>
<dbReference type="Pfam" id="PF13727">
    <property type="entry name" value="CoA_binding_3"/>
    <property type="match status" value="1"/>
</dbReference>
<feature type="transmembrane region" description="Helical" evidence="8">
    <location>
        <begin position="30"/>
        <end position="50"/>
    </location>
</feature>
<dbReference type="AlphaFoldDB" id="A0A3B0MH55"/>
<protein>
    <submittedName>
        <fullName evidence="10">UDP-glucose:undecaprenyl-phosphate glucose-1-phosphate transferase</fullName>
        <ecNumber evidence="10">2.7.8.31</ecNumber>
    </submittedName>
</protein>
<comment type="subcellular location">
    <subcellularLocation>
        <location evidence="1">Membrane</location>
        <topology evidence="1">Multi-pass membrane protein</topology>
    </subcellularLocation>
</comment>
<dbReference type="InterPro" id="IPR036291">
    <property type="entry name" value="NAD(P)-bd_dom_sf"/>
</dbReference>
<evidence type="ECO:0000256" key="7">
    <source>
        <dbReference type="ARBA" id="ARBA00023169"/>
    </source>
</evidence>
<keyword evidence="5 8" id="KW-1133">Transmembrane helix</keyword>
<sequence>MQQIPAGSLGLGADPLVVAQRRITPARLVALARLGEWCLALGALTLAGFLQGLADMPLASAAPAIAVGLSGLWLGMLLSRPAPAAPLGGYDHPRAAWLWAVLAVLGVSGLAFAPVSGLGLAAAASGAAAAWRLALVPLIRGLVQNGRLGLRVVIAGGGAEARTTLQHLARLRGQGVSALGVFDDRDGARSPPVQLGVPRLGRIAELPEFTQRYPVDMVIVTMPPRAEERILQILDPLWVLPLDIRLAPHDSKLGLHPRSYRWLGDLALLDLFDRPLRARDAVFKRIFDLSIGAALTTLSLPLLALIALAVRLDSPGPVLFRQHREGYVGAAFTALKFRSLHHAQRDDGAVMSVAQGDPRVTRVGRFLRRSSLDELPQLFNVLAGDMSLVGPRPHAVGARNRDLEFAKAAAGYAARHKVKPGLTGLAQVRGFRGAVEHPEDIRRRLACDLEYIATWSPWLDIHILARTLPAVLSGENAY</sequence>
<gene>
    <name evidence="10" type="primary">gumD</name>
    <name evidence="10" type="ORF">ROE7235_00190</name>
</gene>
<dbReference type="InterPro" id="IPR003362">
    <property type="entry name" value="Bact_transf"/>
</dbReference>
<evidence type="ECO:0000256" key="2">
    <source>
        <dbReference type="ARBA" id="ARBA00006464"/>
    </source>
</evidence>
<evidence type="ECO:0000313" key="10">
    <source>
        <dbReference type="EMBL" id="SUZ30467.1"/>
    </source>
</evidence>
<evidence type="ECO:0000313" key="11">
    <source>
        <dbReference type="Proteomes" id="UP000272908"/>
    </source>
</evidence>
<dbReference type="GO" id="GO:0016020">
    <property type="term" value="C:membrane"/>
    <property type="evidence" value="ECO:0007669"/>
    <property type="project" value="UniProtKB-SubCell"/>
</dbReference>
<dbReference type="PANTHER" id="PTHR30576">
    <property type="entry name" value="COLANIC BIOSYNTHESIS UDP-GLUCOSE LIPID CARRIER TRANSFERASE"/>
    <property type="match status" value="1"/>
</dbReference>
<dbReference type="PANTHER" id="PTHR30576:SF0">
    <property type="entry name" value="UNDECAPRENYL-PHOSPHATE N-ACETYLGALACTOSAMINYL 1-PHOSPHATE TRANSFERASE-RELATED"/>
    <property type="match status" value="1"/>
</dbReference>
<dbReference type="EC" id="2.7.8.31" evidence="10"/>
<dbReference type="SUPFAM" id="SSF51735">
    <property type="entry name" value="NAD(P)-binding Rossmann-fold domains"/>
    <property type="match status" value="1"/>
</dbReference>
<evidence type="ECO:0000256" key="1">
    <source>
        <dbReference type="ARBA" id="ARBA00004141"/>
    </source>
</evidence>
<keyword evidence="4 8" id="KW-0812">Transmembrane</keyword>
<dbReference type="GO" id="GO:0000271">
    <property type="term" value="P:polysaccharide biosynthetic process"/>
    <property type="evidence" value="ECO:0007669"/>
    <property type="project" value="UniProtKB-KW"/>
</dbReference>
<evidence type="ECO:0000256" key="4">
    <source>
        <dbReference type="ARBA" id="ARBA00022692"/>
    </source>
</evidence>
<keyword evidence="7" id="KW-0270">Exopolysaccharide synthesis</keyword>
<dbReference type="Pfam" id="PF02397">
    <property type="entry name" value="Bac_transf"/>
    <property type="match status" value="1"/>
</dbReference>
<dbReference type="GO" id="GO:0089702">
    <property type="term" value="F:undecaprenyl-phosphate glucose phosphotransferase activity"/>
    <property type="evidence" value="ECO:0007669"/>
    <property type="project" value="UniProtKB-EC"/>
</dbReference>
<dbReference type="RefSeq" id="WP_121092770.1">
    <property type="nucleotide sequence ID" value="NZ_UIHC01000001.1"/>
</dbReference>
<dbReference type="Gene3D" id="3.40.50.720">
    <property type="entry name" value="NAD(P)-binding Rossmann-like Domain"/>
    <property type="match status" value="1"/>
</dbReference>
<evidence type="ECO:0000256" key="6">
    <source>
        <dbReference type="ARBA" id="ARBA00023136"/>
    </source>
</evidence>
<keyword evidence="6 8" id="KW-0472">Membrane</keyword>
<dbReference type="OrthoDB" id="9808602at2"/>
<dbReference type="EMBL" id="UIHC01000001">
    <property type="protein sequence ID" value="SUZ30467.1"/>
    <property type="molecule type" value="Genomic_DNA"/>
</dbReference>
<reference evidence="11" key="1">
    <citation type="submission" date="2018-08" db="EMBL/GenBank/DDBJ databases">
        <authorList>
            <person name="Rodrigo-Torres L."/>
            <person name="Arahal R. D."/>
            <person name="Lucena T."/>
        </authorList>
    </citation>
    <scope>NUCLEOTIDE SEQUENCE [LARGE SCALE GENOMIC DNA]</scope>
    <source>
        <strain evidence="11">CECT 7235</strain>
    </source>
</reference>
<dbReference type="NCBIfam" id="TIGR03025">
    <property type="entry name" value="EPS_sugtrans"/>
    <property type="match status" value="1"/>
</dbReference>
<keyword evidence="11" id="KW-1185">Reference proteome</keyword>
<evidence type="ECO:0000256" key="3">
    <source>
        <dbReference type="ARBA" id="ARBA00022679"/>
    </source>
</evidence>
<feature type="transmembrane region" description="Helical" evidence="8">
    <location>
        <begin position="286"/>
        <end position="310"/>
    </location>
</feature>
<feature type="transmembrane region" description="Helical" evidence="8">
    <location>
        <begin position="56"/>
        <end position="75"/>
    </location>
</feature>
<organism evidence="10 11">
    <name type="scientific">Roseinatronobacter ekhonensis</name>
    <dbReference type="NCBI Taxonomy" id="254356"/>
    <lineage>
        <taxon>Bacteria</taxon>
        <taxon>Pseudomonadati</taxon>
        <taxon>Pseudomonadota</taxon>
        <taxon>Alphaproteobacteria</taxon>
        <taxon>Rhodobacterales</taxon>
        <taxon>Paracoccaceae</taxon>
        <taxon>Roseinatronobacter</taxon>
    </lineage>
</organism>
<accession>A0A3B0MH55</accession>
<name>A0A3B0MH55_9RHOB</name>
<proteinExistence type="inferred from homology"/>
<comment type="similarity">
    <text evidence="2">Belongs to the bacterial sugar transferase family.</text>
</comment>
<evidence type="ECO:0000259" key="9">
    <source>
        <dbReference type="Pfam" id="PF02397"/>
    </source>
</evidence>
<feature type="transmembrane region" description="Helical" evidence="8">
    <location>
        <begin position="96"/>
        <end position="115"/>
    </location>
</feature>
<feature type="transmembrane region" description="Helical" evidence="8">
    <location>
        <begin position="121"/>
        <end position="143"/>
    </location>
</feature>
<evidence type="ECO:0000256" key="8">
    <source>
        <dbReference type="SAM" id="Phobius"/>
    </source>
</evidence>
<dbReference type="Proteomes" id="UP000272908">
    <property type="component" value="Unassembled WGS sequence"/>
</dbReference>
<dbReference type="InterPro" id="IPR017475">
    <property type="entry name" value="EPS_sugar_tfrase"/>
</dbReference>
<keyword evidence="3 10" id="KW-0808">Transferase</keyword>
<evidence type="ECO:0000256" key="5">
    <source>
        <dbReference type="ARBA" id="ARBA00022989"/>
    </source>
</evidence>